<keyword evidence="10" id="KW-1133">Transmembrane helix</keyword>
<evidence type="ECO:0000256" key="5">
    <source>
        <dbReference type="ARBA" id="ARBA00022679"/>
    </source>
</evidence>
<name>A0A7D5VA51_9NEIS</name>
<comment type="catalytic activity">
    <reaction evidence="1">
        <text>ATP + protein L-histidine = ADP + protein N-phospho-L-histidine.</text>
        <dbReference type="EC" id="2.7.13.3"/>
    </reaction>
</comment>
<evidence type="ECO:0000256" key="6">
    <source>
        <dbReference type="ARBA" id="ARBA00022741"/>
    </source>
</evidence>
<evidence type="ECO:0000256" key="8">
    <source>
        <dbReference type="ARBA" id="ARBA00022840"/>
    </source>
</evidence>
<keyword evidence="4" id="KW-0597">Phosphoprotein</keyword>
<keyword evidence="9" id="KW-0902">Two-component regulatory system</keyword>
<dbReference type="GO" id="GO:0004673">
    <property type="term" value="F:protein histidine kinase activity"/>
    <property type="evidence" value="ECO:0007669"/>
    <property type="project" value="UniProtKB-EC"/>
</dbReference>
<keyword evidence="12" id="KW-1185">Reference proteome</keyword>
<comment type="subcellular location">
    <subcellularLocation>
        <location evidence="2">Membrane</location>
        <topology evidence="2">Multi-pass membrane protein</topology>
    </subcellularLocation>
</comment>
<keyword evidence="7" id="KW-0418">Kinase</keyword>
<keyword evidence="10" id="KW-0812">Transmembrane</keyword>
<keyword evidence="6" id="KW-0547">Nucleotide-binding</keyword>
<dbReference type="KEGG" id="cfon:HZU75_08425"/>
<dbReference type="GO" id="GO:0000160">
    <property type="term" value="P:phosphorelay signal transduction system"/>
    <property type="evidence" value="ECO:0007669"/>
    <property type="project" value="UniProtKB-KW"/>
</dbReference>
<evidence type="ECO:0000256" key="7">
    <source>
        <dbReference type="ARBA" id="ARBA00022777"/>
    </source>
</evidence>
<keyword evidence="5" id="KW-0808">Transferase</keyword>
<dbReference type="GO" id="GO:0005524">
    <property type="term" value="F:ATP binding"/>
    <property type="evidence" value="ECO:0007669"/>
    <property type="project" value="UniProtKB-KW"/>
</dbReference>
<evidence type="ECO:0000256" key="3">
    <source>
        <dbReference type="ARBA" id="ARBA00012438"/>
    </source>
</evidence>
<evidence type="ECO:0000256" key="9">
    <source>
        <dbReference type="ARBA" id="ARBA00023012"/>
    </source>
</evidence>
<dbReference type="PANTHER" id="PTHR45436">
    <property type="entry name" value="SENSOR HISTIDINE KINASE YKOH"/>
    <property type="match status" value="1"/>
</dbReference>
<evidence type="ECO:0000256" key="1">
    <source>
        <dbReference type="ARBA" id="ARBA00000085"/>
    </source>
</evidence>
<evidence type="ECO:0000256" key="2">
    <source>
        <dbReference type="ARBA" id="ARBA00004141"/>
    </source>
</evidence>
<dbReference type="PANTHER" id="PTHR45436:SF14">
    <property type="entry name" value="SENSOR PROTEIN QSEC"/>
    <property type="match status" value="1"/>
</dbReference>
<dbReference type="GO" id="GO:0005886">
    <property type="term" value="C:plasma membrane"/>
    <property type="evidence" value="ECO:0007669"/>
    <property type="project" value="TreeGrafter"/>
</dbReference>
<evidence type="ECO:0000313" key="11">
    <source>
        <dbReference type="EMBL" id="QLI81552.1"/>
    </source>
</evidence>
<keyword evidence="8" id="KW-0067">ATP-binding</keyword>
<dbReference type="EMBL" id="CP058952">
    <property type="protein sequence ID" value="QLI81552.1"/>
    <property type="molecule type" value="Genomic_DNA"/>
</dbReference>
<accession>A0A7D5VA51</accession>
<evidence type="ECO:0000313" key="12">
    <source>
        <dbReference type="Proteomes" id="UP000510822"/>
    </source>
</evidence>
<organism evidence="11 12">
    <name type="scientific">Chitinibacter fontanus</name>
    <dbReference type="NCBI Taxonomy" id="1737446"/>
    <lineage>
        <taxon>Bacteria</taxon>
        <taxon>Pseudomonadati</taxon>
        <taxon>Pseudomonadota</taxon>
        <taxon>Betaproteobacteria</taxon>
        <taxon>Neisseriales</taxon>
        <taxon>Chitinibacteraceae</taxon>
        <taxon>Chitinibacter</taxon>
    </lineage>
</organism>
<dbReference type="Gene3D" id="1.10.287.130">
    <property type="match status" value="1"/>
</dbReference>
<gene>
    <name evidence="11" type="ORF">HZU75_08425</name>
</gene>
<dbReference type="AlphaFoldDB" id="A0A7D5VA51"/>
<proteinExistence type="predicted"/>
<dbReference type="RefSeq" id="WP_180305663.1">
    <property type="nucleotide sequence ID" value="NZ_CP058952.1"/>
</dbReference>
<evidence type="ECO:0000256" key="10">
    <source>
        <dbReference type="SAM" id="Phobius"/>
    </source>
</evidence>
<reference evidence="11 12" key="1">
    <citation type="journal article" date="2016" name="Int. J. Syst. Evol. Microbiol.">
        <title>Chitinibacter fontanus sp. nov., isolated from a spring.</title>
        <authorList>
            <person name="Sheu S.Y."/>
            <person name="Li Y.S."/>
            <person name="Young C.C."/>
            <person name="Chen W.M."/>
        </authorList>
    </citation>
    <scope>NUCLEOTIDE SEQUENCE [LARGE SCALE GENOMIC DNA]</scope>
    <source>
        <strain evidence="11 12">STM-7</strain>
    </source>
</reference>
<dbReference type="Proteomes" id="UP000510822">
    <property type="component" value="Chromosome"/>
</dbReference>
<evidence type="ECO:0000256" key="4">
    <source>
        <dbReference type="ARBA" id="ARBA00022553"/>
    </source>
</evidence>
<dbReference type="EC" id="2.7.13.3" evidence="3"/>
<dbReference type="InterPro" id="IPR050428">
    <property type="entry name" value="TCS_sensor_his_kinase"/>
</dbReference>
<sequence>MSPEGRGAQLRSKQSQFYNLEINGYSYRVFYAKTARWEVRLAAPKFSTLVLLNMVIPEMTLQMLIALPIMAVIIWLVVARGLLPLRQLSDLIAHKDKDDLTPLNFGSPYAELKPLSAALDRLLNQLRSKIEREHAFVQDAAHELRTR</sequence>
<keyword evidence="10" id="KW-0472">Membrane</keyword>
<feature type="transmembrane region" description="Helical" evidence="10">
    <location>
        <begin position="59"/>
        <end position="78"/>
    </location>
</feature>
<protein>
    <recommendedName>
        <fullName evidence="3">histidine kinase</fullName>
        <ecNumber evidence="3">2.7.13.3</ecNumber>
    </recommendedName>
</protein>